<organism evidence="2 3">
    <name type="scientific">Platanthera guangdongensis</name>
    <dbReference type="NCBI Taxonomy" id="2320717"/>
    <lineage>
        <taxon>Eukaryota</taxon>
        <taxon>Viridiplantae</taxon>
        <taxon>Streptophyta</taxon>
        <taxon>Embryophyta</taxon>
        <taxon>Tracheophyta</taxon>
        <taxon>Spermatophyta</taxon>
        <taxon>Magnoliopsida</taxon>
        <taxon>Liliopsida</taxon>
        <taxon>Asparagales</taxon>
        <taxon>Orchidaceae</taxon>
        <taxon>Orchidoideae</taxon>
        <taxon>Orchideae</taxon>
        <taxon>Orchidinae</taxon>
        <taxon>Platanthera</taxon>
    </lineage>
</organism>
<feature type="region of interest" description="Disordered" evidence="1">
    <location>
        <begin position="63"/>
        <end position="91"/>
    </location>
</feature>
<accession>A0ABR2LEF9</accession>
<proteinExistence type="predicted"/>
<name>A0ABR2LEF9_9ASPA</name>
<reference evidence="2 3" key="1">
    <citation type="journal article" date="2022" name="Nat. Plants">
        <title>Genomes of leafy and leafless Platanthera orchids illuminate the evolution of mycoheterotrophy.</title>
        <authorList>
            <person name="Li M.H."/>
            <person name="Liu K.W."/>
            <person name="Li Z."/>
            <person name="Lu H.C."/>
            <person name="Ye Q.L."/>
            <person name="Zhang D."/>
            <person name="Wang J.Y."/>
            <person name="Li Y.F."/>
            <person name="Zhong Z.M."/>
            <person name="Liu X."/>
            <person name="Yu X."/>
            <person name="Liu D.K."/>
            <person name="Tu X.D."/>
            <person name="Liu B."/>
            <person name="Hao Y."/>
            <person name="Liao X.Y."/>
            <person name="Jiang Y.T."/>
            <person name="Sun W.H."/>
            <person name="Chen J."/>
            <person name="Chen Y.Q."/>
            <person name="Ai Y."/>
            <person name="Zhai J.W."/>
            <person name="Wu S.S."/>
            <person name="Zhou Z."/>
            <person name="Hsiao Y.Y."/>
            <person name="Wu W.L."/>
            <person name="Chen Y.Y."/>
            <person name="Lin Y.F."/>
            <person name="Hsu J.L."/>
            <person name="Li C.Y."/>
            <person name="Wang Z.W."/>
            <person name="Zhao X."/>
            <person name="Zhong W.Y."/>
            <person name="Ma X.K."/>
            <person name="Ma L."/>
            <person name="Huang J."/>
            <person name="Chen G.Z."/>
            <person name="Huang M.Z."/>
            <person name="Huang L."/>
            <person name="Peng D.H."/>
            <person name="Luo Y.B."/>
            <person name="Zou S.Q."/>
            <person name="Chen S.P."/>
            <person name="Lan S."/>
            <person name="Tsai W.C."/>
            <person name="Van de Peer Y."/>
            <person name="Liu Z.J."/>
        </authorList>
    </citation>
    <scope>NUCLEOTIDE SEQUENCE [LARGE SCALE GENOMIC DNA]</scope>
    <source>
        <strain evidence="2">Lor288</strain>
    </source>
</reference>
<dbReference type="PANTHER" id="PTHR33917:SF3">
    <property type="entry name" value="PROTEIN EXECUTER 1, CHLOROPLASTIC"/>
    <property type="match status" value="1"/>
</dbReference>
<dbReference type="PANTHER" id="PTHR33917">
    <property type="entry name" value="PROTEIN EXECUTER 1, CHLOROPLASTIC"/>
    <property type="match status" value="1"/>
</dbReference>
<evidence type="ECO:0000256" key="1">
    <source>
        <dbReference type="SAM" id="MobiDB-lite"/>
    </source>
</evidence>
<dbReference type="Proteomes" id="UP001412067">
    <property type="component" value="Unassembled WGS sequence"/>
</dbReference>
<dbReference type="EMBL" id="JBBWWR010000021">
    <property type="protein sequence ID" value="KAK8938265.1"/>
    <property type="molecule type" value="Genomic_DNA"/>
</dbReference>
<feature type="compositionally biased region" description="Polar residues" evidence="1">
    <location>
        <begin position="68"/>
        <end position="87"/>
    </location>
</feature>
<evidence type="ECO:0000313" key="3">
    <source>
        <dbReference type="Proteomes" id="UP001412067"/>
    </source>
</evidence>
<gene>
    <name evidence="2" type="ORF">KSP40_PGU005966</name>
</gene>
<dbReference type="InterPro" id="IPR044680">
    <property type="entry name" value="EX1/2"/>
</dbReference>
<keyword evidence="3" id="KW-1185">Reference proteome</keyword>
<protein>
    <submittedName>
        <fullName evidence="2">Uncharacterized protein</fullName>
    </submittedName>
</protein>
<evidence type="ECO:0000313" key="2">
    <source>
        <dbReference type="EMBL" id="KAK8938265.1"/>
    </source>
</evidence>
<comment type="caution">
    <text evidence="2">The sequence shown here is derived from an EMBL/GenBank/DDBJ whole genome shotgun (WGS) entry which is preliminary data.</text>
</comment>
<sequence length="308" mass="35059">MDFEEFCAVAISPYHLEALEGWEQIAVTTFEYFEQEVNEVITIEELAQAVYLKRNIGHSTHLSKKSTNKTAQSINESIDSTEGSNDIPSEDVKTIEEVDDDSDWINGLSGIKNILQDVIPGVKVKVLKVVAPGKVDRDLISKVVEQIIEDDEDSDEEIQDSAEEYVKAESDLEEIKMVGGDETSDTFEEQSEVSVRFIIGSLFENMTADAPPKDLVRVPAELEIRDHLSFFFSIKKEDFPLETRARQTLHNKIVARSLQRSSDHVRSDRSKDFDTKEKRPIKVLTSFSKFYCFLFPLPIISDNKMHFN</sequence>